<dbReference type="CDD" id="cd01085">
    <property type="entry name" value="APP"/>
    <property type="match status" value="1"/>
</dbReference>
<dbReference type="Pfam" id="PF16188">
    <property type="entry name" value="Peptidase_M24_C"/>
    <property type="match status" value="1"/>
</dbReference>
<dbReference type="GO" id="GO:0070006">
    <property type="term" value="F:metalloaminopeptidase activity"/>
    <property type="evidence" value="ECO:0007669"/>
    <property type="project" value="InterPro"/>
</dbReference>
<dbReference type="FunFam" id="3.90.230.10:FF:000009">
    <property type="entry name" value="xaa-Pro aminopeptidase 2"/>
    <property type="match status" value="1"/>
</dbReference>
<dbReference type="PANTHER" id="PTHR43763:SF6">
    <property type="entry name" value="XAA-PRO AMINOPEPTIDASE 1"/>
    <property type="match status" value="1"/>
</dbReference>
<dbReference type="InterPro" id="IPR032416">
    <property type="entry name" value="Peptidase_M24_C"/>
</dbReference>
<dbReference type="InterPro" id="IPR000994">
    <property type="entry name" value="Pept_M24"/>
</dbReference>
<name>A0A644VMP4_9ZZZZ</name>
<evidence type="ECO:0000313" key="4">
    <source>
        <dbReference type="EMBL" id="MPL92596.1"/>
    </source>
</evidence>
<proteinExistence type="inferred from homology"/>
<reference evidence="4" key="1">
    <citation type="submission" date="2019-08" db="EMBL/GenBank/DDBJ databases">
        <authorList>
            <person name="Kucharzyk K."/>
            <person name="Murdoch R.W."/>
            <person name="Higgins S."/>
            <person name="Loffler F."/>
        </authorList>
    </citation>
    <scope>NUCLEOTIDE SEQUENCE</scope>
</reference>
<sequence length="421" mass="47238">MSVLRQKIKEAHADVFVLNTLDDIAWLFNIRGNDVSYNPVATAYALVDESKAVIYIPAEKLTEEVRSYLASQQVLIKDYQQIYNDLGAVSKDKRILLDGSKINQSLFEAITPACAVINHMSPVTLLKSIKNETEISGMRQAMIKDGVALTRFFRWLENAVGSGELTEISIAEKLYDFRAEQANFFGESFGTIAGYAGHGAIVHYKADEQSNAKILPEGILLLDSGGQFFEGTTDITRTITLGNPTPQQKTDFTLVLKGHIGIATAVFPFGTRGSQLDILARKAMWNRHLNYGHGTGHGVGHFLNVHEGPQNIRMDENPVILQPGMFISNEPGLYRTNEYGIRTENLIMVTPDQQSEFGQFLRFETLTLFPIDVNLIDIDLLTKDEIDWLNAYHQEVYDKIAPYLNEIEKKWLKDKTKALSC</sequence>
<dbReference type="InterPro" id="IPR029149">
    <property type="entry name" value="Creatin/AminoP/Spt16_N"/>
</dbReference>
<gene>
    <name evidence="4" type="ORF">SDC9_38705</name>
</gene>
<dbReference type="InterPro" id="IPR050422">
    <property type="entry name" value="X-Pro_aminopeptidase_P"/>
</dbReference>
<feature type="domain" description="Peptidase M24" evidence="2">
    <location>
        <begin position="137"/>
        <end position="350"/>
    </location>
</feature>
<dbReference type="Pfam" id="PF00557">
    <property type="entry name" value="Peptidase_M24"/>
    <property type="match status" value="1"/>
</dbReference>
<dbReference type="AlphaFoldDB" id="A0A644VMP4"/>
<dbReference type="Gene3D" id="3.40.350.10">
    <property type="entry name" value="Creatinase/prolidase N-terminal domain"/>
    <property type="match status" value="1"/>
</dbReference>
<dbReference type="Gene3D" id="3.90.230.10">
    <property type="entry name" value="Creatinase/methionine aminopeptidase superfamily"/>
    <property type="match status" value="1"/>
</dbReference>
<dbReference type="InterPro" id="IPR033740">
    <property type="entry name" value="Pept_M24B"/>
</dbReference>
<comment type="caution">
    <text evidence="4">The sequence shown here is derived from an EMBL/GenBank/DDBJ whole genome shotgun (WGS) entry which is preliminary data.</text>
</comment>
<protein>
    <submittedName>
        <fullName evidence="4">Uncharacterized protein</fullName>
    </submittedName>
</protein>
<dbReference type="SUPFAM" id="SSF55920">
    <property type="entry name" value="Creatinase/aminopeptidase"/>
    <property type="match status" value="1"/>
</dbReference>
<evidence type="ECO:0000256" key="1">
    <source>
        <dbReference type="ARBA" id="ARBA00008766"/>
    </source>
</evidence>
<feature type="domain" description="Peptidase M24 C-terminal" evidence="3">
    <location>
        <begin position="359"/>
        <end position="419"/>
    </location>
</feature>
<evidence type="ECO:0000259" key="2">
    <source>
        <dbReference type="Pfam" id="PF00557"/>
    </source>
</evidence>
<accession>A0A644VMP4</accession>
<dbReference type="Pfam" id="PF16189">
    <property type="entry name" value="Creatinase_N_2"/>
    <property type="match status" value="1"/>
</dbReference>
<dbReference type="PANTHER" id="PTHR43763">
    <property type="entry name" value="XAA-PRO AMINOPEPTIDASE 1"/>
    <property type="match status" value="1"/>
</dbReference>
<dbReference type="InterPro" id="IPR036005">
    <property type="entry name" value="Creatinase/aminopeptidase-like"/>
</dbReference>
<organism evidence="4">
    <name type="scientific">bioreactor metagenome</name>
    <dbReference type="NCBI Taxonomy" id="1076179"/>
    <lineage>
        <taxon>unclassified sequences</taxon>
        <taxon>metagenomes</taxon>
        <taxon>ecological metagenomes</taxon>
    </lineage>
</organism>
<evidence type="ECO:0000259" key="3">
    <source>
        <dbReference type="Pfam" id="PF16188"/>
    </source>
</evidence>
<dbReference type="EMBL" id="VSSQ01000363">
    <property type="protein sequence ID" value="MPL92596.1"/>
    <property type="molecule type" value="Genomic_DNA"/>
</dbReference>
<comment type="similarity">
    <text evidence="1">Belongs to the peptidase M24B family.</text>
</comment>